<reference evidence="7 10" key="2">
    <citation type="submission" date="2016-11" db="EMBL/GenBank/DDBJ databases">
        <title>Genomic analysis of Caldithrix abyssi and proposal of a novel bacterial phylum Caldithrichaeota.</title>
        <authorList>
            <person name="Kublanov I."/>
            <person name="Sigalova O."/>
            <person name="Gavrilov S."/>
            <person name="Lebedinsky A."/>
            <person name="Ivanova N."/>
            <person name="Daum C."/>
            <person name="Reddy T."/>
            <person name="Klenk H.P."/>
            <person name="Goker M."/>
            <person name="Reva O."/>
            <person name="Miroshnichenko M."/>
            <person name="Kyprides N."/>
            <person name="Woyke T."/>
            <person name="Gelfand M."/>
        </authorList>
    </citation>
    <scope>NUCLEOTIDE SEQUENCE [LARGE SCALE GENOMIC DNA]</scope>
    <source>
        <strain evidence="7 10">LF13</strain>
    </source>
</reference>
<dbReference type="InterPro" id="IPR047859">
    <property type="entry name" value="Ribosomal_bL17_CS"/>
</dbReference>
<dbReference type="InterPro" id="IPR036373">
    <property type="entry name" value="Ribosomal_bL17_sf"/>
</dbReference>
<dbReference type="FunFam" id="3.90.1030.10:FF:000001">
    <property type="entry name" value="50S ribosomal protein L17"/>
    <property type="match status" value="1"/>
</dbReference>
<dbReference type="GO" id="GO:0006412">
    <property type="term" value="P:translation"/>
    <property type="evidence" value="ECO:0007669"/>
    <property type="project" value="UniProtKB-UniRule"/>
</dbReference>
<dbReference type="Proteomes" id="UP000004671">
    <property type="component" value="Chromosome"/>
</dbReference>
<dbReference type="KEGG" id="caby:Cabys_929"/>
<dbReference type="Pfam" id="PF01196">
    <property type="entry name" value="Ribosomal_L17"/>
    <property type="match status" value="1"/>
</dbReference>
<evidence type="ECO:0000313" key="7">
    <source>
        <dbReference type="EMBL" id="APF17680.1"/>
    </source>
</evidence>
<dbReference type="HAMAP" id="MF_01368">
    <property type="entry name" value="Ribosomal_bL17"/>
    <property type="match status" value="1"/>
</dbReference>
<dbReference type="PANTHER" id="PTHR14413:SF16">
    <property type="entry name" value="LARGE RIBOSOMAL SUBUNIT PROTEIN BL17M"/>
    <property type="match status" value="1"/>
</dbReference>
<dbReference type="OrthoDB" id="9809073at2"/>
<dbReference type="PaxDb" id="880073-Calab_2154"/>
<gene>
    <name evidence="4 7" type="primary">rplQ</name>
    <name evidence="7" type="ORF">Cabys_929</name>
    <name evidence="8" type="ORF">Calab_2154</name>
</gene>
<dbReference type="FunCoup" id="H1XVZ2">
    <property type="interactions" value="628"/>
</dbReference>
<evidence type="ECO:0000313" key="10">
    <source>
        <dbReference type="Proteomes" id="UP000183868"/>
    </source>
</evidence>
<dbReference type="InParanoid" id="H1XVZ2"/>
<dbReference type="RefSeq" id="WP_006928940.1">
    <property type="nucleotide sequence ID" value="NZ_CM001402.1"/>
</dbReference>
<dbReference type="eggNOG" id="COG0203">
    <property type="taxonomic scope" value="Bacteria"/>
</dbReference>
<accession>H1XVZ2</accession>
<keyword evidence="3 4" id="KW-0687">Ribonucleoprotein</keyword>
<keyword evidence="9" id="KW-1185">Reference proteome</keyword>
<dbReference type="Proteomes" id="UP000183868">
    <property type="component" value="Chromosome"/>
</dbReference>
<evidence type="ECO:0000313" key="8">
    <source>
        <dbReference type="EMBL" id="EHO41764.1"/>
    </source>
</evidence>
<name>H1XVZ2_CALAY</name>
<evidence type="ECO:0000313" key="9">
    <source>
        <dbReference type="Proteomes" id="UP000004671"/>
    </source>
</evidence>
<evidence type="ECO:0000256" key="2">
    <source>
        <dbReference type="ARBA" id="ARBA00022980"/>
    </source>
</evidence>
<feature type="region of interest" description="Disordered" evidence="6">
    <location>
        <begin position="126"/>
        <end position="199"/>
    </location>
</feature>
<comment type="subunit">
    <text evidence="4">Part of the 50S ribosomal subunit. Contacts protein L32.</text>
</comment>
<organism evidence="8 9">
    <name type="scientific">Caldithrix abyssi DSM 13497</name>
    <dbReference type="NCBI Taxonomy" id="880073"/>
    <lineage>
        <taxon>Bacteria</taxon>
        <taxon>Pseudomonadati</taxon>
        <taxon>Calditrichota</taxon>
        <taxon>Calditrichia</taxon>
        <taxon>Calditrichales</taxon>
        <taxon>Calditrichaceae</taxon>
        <taxon>Caldithrix</taxon>
    </lineage>
</organism>
<evidence type="ECO:0000256" key="5">
    <source>
        <dbReference type="RuleBase" id="RU000660"/>
    </source>
</evidence>
<evidence type="ECO:0000256" key="3">
    <source>
        <dbReference type="ARBA" id="ARBA00023274"/>
    </source>
</evidence>
<dbReference type="GO" id="GO:0022625">
    <property type="term" value="C:cytosolic large ribosomal subunit"/>
    <property type="evidence" value="ECO:0007669"/>
    <property type="project" value="TreeGrafter"/>
</dbReference>
<reference evidence="8 9" key="1">
    <citation type="submission" date="2011-09" db="EMBL/GenBank/DDBJ databases">
        <title>The permanent draft genome of Caldithrix abyssi DSM 13497.</title>
        <authorList>
            <consortium name="US DOE Joint Genome Institute (JGI-PGF)"/>
            <person name="Lucas S."/>
            <person name="Han J."/>
            <person name="Lapidus A."/>
            <person name="Bruce D."/>
            <person name="Goodwin L."/>
            <person name="Pitluck S."/>
            <person name="Peters L."/>
            <person name="Kyrpides N."/>
            <person name="Mavromatis K."/>
            <person name="Ivanova N."/>
            <person name="Mikhailova N."/>
            <person name="Chertkov O."/>
            <person name="Detter J.C."/>
            <person name="Tapia R."/>
            <person name="Han C."/>
            <person name="Land M."/>
            <person name="Hauser L."/>
            <person name="Markowitz V."/>
            <person name="Cheng J.-F."/>
            <person name="Hugenholtz P."/>
            <person name="Woyke T."/>
            <person name="Wu D."/>
            <person name="Spring S."/>
            <person name="Brambilla E."/>
            <person name="Klenk H.-P."/>
            <person name="Eisen J.A."/>
        </authorList>
    </citation>
    <scope>NUCLEOTIDE SEQUENCE [LARGE SCALE GENOMIC DNA]</scope>
    <source>
        <strain evidence="8 9">DSM 13497</strain>
    </source>
</reference>
<evidence type="ECO:0000256" key="6">
    <source>
        <dbReference type="SAM" id="MobiDB-lite"/>
    </source>
</evidence>
<dbReference type="GO" id="GO:0003735">
    <property type="term" value="F:structural constituent of ribosome"/>
    <property type="evidence" value="ECO:0007669"/>
    <property type="project" value="InterPro"/>
</dbReference>
<dbReference type="HOGENOM" id="CLU_074407_0_1_0"/>
<dbReference type="InterPro" id="IPR000456">
    <property type="entry name" value="Ribosomal_bL17"/>
</dbReference>
<dbReference type="Gene3D" id="3.90.1030.10">
    <property type="entry name" value="Ribosomal protein L17"/>
    <property type="match status" value="1"/>
</dbReference>
<dbReference type="SUPFAM" id="SSF64263">
    <property type="entry name" value="Prokaryotic ribosomal protein L17"/>
    <property type="match status" value="1"/>
</dbReference>
<dbReference type="EMBL" id="CP018099">
    <property type="protein sequence ID" value="APF17680.1"/>
    <property type="molecule type" value="Genomic_DNA"/>
</dbReference>
<dbReference type="NCBIfam" id="TIGR00059">
    <property type="entry name" value="L17"/>
    <property type="match status" value="1"/>
</dbReference>
<evidence type="ECO:0000256" key="4">
    <source>
        <dbReference type="HAMAP-Rule" id="MF_01368"/>
    </source>
</evidence>
<comment type="similarity">
    <text evidence="1 4 5">Belongs to the bacterial ribosomal protein bL17 family.</text>
</comment>
<dbReference type="EMBL" id="CM001402">
    <property type="protein sequence ID" value="EHO41764.1"/>
    <property type="molecule type" value="Genomic_DNA"/>
</dbReference>
<dbReference type="AlphaFoldDB" id="H1XVZ2"/>
<proteinExistence type="inferred from homology"/>
<keyword evidence="2 4" id="KW-0689">Ribosomal protein</keyword>
<dbReference type="PANTHER" id="PTHR14413">
    <property type="entry name" value="RIBOSOMAL PROTEIN L17"/>
    <property type="match status" value="1"/>
</dbReference>
<sequence length="199" mass="22778">MRHRKKGNHLGRTASHKKALMRNLAAEVFEHKEIRTTLAKAKELRSYVERLITYGKKGTLHHRRLAFQFLQNKNAVKTLFDEIAPLYEDRAGGYTRIIKLGNRRGDNAQISIFQLVGFEKVKSKKDEKKKEAKKAKPEVKEEDVKAAVEEKKQPAEGEAKETAEPTEQTKADTPEEVKSEETPQEAAEEKKAPEDEKKE</sequence>
<dbReference type="PROSITE" id="PS01167">
    <property type="entry name" value="RIBOSOMAL_L17"/>
    <property type="match status" value="1"/>
</dbReference>
<dbReference type="STRING" id="880073.Cabys_929"/>
<evidence type="ECO:0000256" key="1">
    <source>
        <dbReference type="ARBA" id="ARBA00008777"/>
    </source>
</evidence>
<protein>
    <recommendedName>
        <fullName evidence="4">Large ribosomal subunit protein bL17</fullName>
    </recommendedName>
</protein>